<accession>A0A7Z7IG17</accession>
<sequence>MQPCLGVMKVGAERAATELADADVDMMAYACLEVIMADSYRRDHVVSDGPGQTFAKRCGDEAHFA</sequence>
<organism evidence="1 2">
    <name type="scientific">Mycobacterium simulans</name>
    <dbReference type="NCBI Taxonomy" id="627089"/>
    <lineage>
        <taxon>Bacteria</taxon>
        <taxon>Bacillati</taxon>
        <taxon>Actinomycetota</taxon>
        <taxon>Actinomycetes</taxon>
        <taxon>Mycobacteriales</taxon>
        <taxon>Mycobacteriaceae</taxon>
        <taxon>Mycobacterium</taxon>
    </lineage>
</organism>
<dbReference type="Proteomes" id="UP000554965">
    <property type="component" value="Unassembled WGS sequence"/>
</dbReference>
<reference evidence="1 2" key="1">
    <citation type="submission" date="2017-10" db="EMBL/GenBank/DDBJ databases">
        <authorList>
            <consortium name="Urmite Genomes"/>
        </authorList>
    </citation>
    <scope>NUCLEOTIDE SEQUENCE [LARGE SCALE GENOMIC DNA]</scope>
    <source>
        <strain evidence="1 2">FB-527</strain>
    </source>
</reference>
<comment type="caution">
    <text evidence="1">The sequence shown here is derived from an EMBL/GenBank/DDBJ whole genome shotgun (WGS) entry which is preliminary data.</text>
</comment>
<dbReference type="GO" id="GO:0050076">
    <property type="term" value="F:maleate isomerase activity"/>
    <property type="evidence" value="ECO:0007669"/>
    <property type="project" value="UniProtKB-EC"/>
</dbReference>
<protein>
    <submittedName>
        <fullName evidence="1">Maleate isomerase</fullName>
        <ecNumber evidence="1">5.2.1.1</ecNumber>
    </submittedName>
</protein>
<keyword evidence="1" id="KW-0413">Isomerase</keyword>
<dbReference type="EMBL" id="OCTY01000002">
    <property type="protein sequence ID" value="SOJ52746.1"/>
    <property type="molecule type" value="Genomic_DNA"/>
</dbReference>
<proteinExistence type="predicted"/>
<gene>
    <name evidence="1" type="primary">maiA_1</name>
    <name evidence="1" type="ORF">MSIMFB_00254</name>
</gene>
<dbReference type="RefSeq" id="WP_260861325.1">
    <property type="nucleotide sequence ID" value="NZ_OCTY01000002.1"/>
</dbReference>
<name>A0A7Z7IG17_9MYCO</name>
<dbReference type="AlphaFoldDB" id="A0A7Z7IG17"/>
<keyword evidence="2" id="KW-1185">Reference proteome</keyword>
<evidence type="ECO:0000313" key="1">
    <source>
        <dbReference type="EMBL" id="SOJ52746.1"/>
    </source>
</evidence>
<dbReference type="EC" id="5.2.1.1" evidence="1"/>
<evidence type="ECO:0000313" key="2">
    <source>
        <dbReference type="Proteomes" id="UP000554965"/>
    </source>
</evidence>